<organism evidence="1 2">
    <name type="scientific">Candidatus Bacteroides intestinipullorum</name>
    <dbReference type="NCBI Taxonomy" id="2838471"/>
    <lineage>
        <taxon>Bacteria</taxon>
        <taxon>Pseudomonadati</taxon>
        <taxon>Bacteroidota</taxon>
        <taxon>Bacteroidia</taxon>
        <taxon>Bacteroidales</taxon>
        <taxon>Bacteroidaceae</taxon>
        <taxon>Bacteroides</taxon>
    </lineage>
</organism>
<dbReference type="EMBL" id="JAHLFO010000001">
    <property type="protein sequence ID" value="MBU3812930.1"/>
    <property type="molecule type" value="Genomic_DNA"/>
</dbReference>
<comment type="caution">
    <text evidence="1">The sequence shown here is derived from an EMBL/GenBank/DDBJ whole genome shotgun (WGS) entry which is preliminary data.</text>
</comment>
<dbReference type="Proteomes" id="UP000824236">
    <property type="component" value="Unassembled WGS sequence"/>
</dbReference>
<protein>
    <submittedName>
        <fullName evidence="1">Uncharacterized protein</fullName>
    </submittedName>
</protein>
<evidence type="ECO:0000313" key="2">
    <source>
        <dbReference type="Proteomes" id="UP000824236"/>
    </source>
</evidence>
<dbReference type="AlphaFoldDB" id="A0A9E2KEP0"/>
<accession>A0A9E2KEP0</accession>
<gene>
    <name evidence="1" type="ORF">H9791_00260</name>
</gene>
<reference evidence="1" key="2">
    <citation type="submission" date="2021-04" db="EMBL/GenBank/DDBJ databases">
        <authorList>
            <person name="Gilroy R."/>
        </authorList>
    </citation>
    <scope>NUCLEOTIDE SEQUENCE</scope>
    <source>
        <strain evidence="1">B3-3758</strain>
    </source>
</reference>
<reference evidence="1" key="1">
    <citation type="journal article" date="2021" name="PeerJ">
        <title>Extensive microbial diversity within the chicken gut microbiome revealed by metagenomics and culture.</title>
        <authorList>
            <person name="Gilroy R."/>
            <person name="Ravi A."/>
            <person name="Getino M."/>
            <person name="Pursley I."/>
            <person name="Horton D.L."/>
            <person name="Alikhan N.F."/>
            <person name="Baker D."/>
            <person name="Gharbi K."/>
            <person name="Hall N."/>
            <person name="Watson M."/>
            <person name="Adriaenssens E.M."/>
            <person name="Foster-Nyarko E."/>
            <person name="Jarju S."/>
            <person name="Secka A."/>
            <person name="Antonio M."/>
            <person name="Oren A."/>
            <person name="Chaudhuri R.R."/>
            <person name="La Ragione R."/>
            <person name="Hildebrand F."/>
            <person name="Pallen M.J."/>
        </authorList>
    </citation>
    <scope>NUCLEOTIDE SEQUENCE</scope>
    <source>
        <strain evidence="1">B3-3758</strain>
    </source>
</reference>
<name>A0A9E2KEP0_9BACE</name>
<proteinExistence type="predicted"/>
<feature type="non-terminal residue" evidence="1">
    <location>
        <position position="1"/>
    </location>
</feature>
<sequence>KFFRFFFGSGPRPAAGPFRKTAAKVRTFSVIFQILPKVFSNFFFGGLPESPQHGLIGVTAGKTIRKCLITSVSAVQASPLPSRKRVQKYTLYTEWQNIARDFLPIF</sequence>
<evidence type="ECO:0000313" key="1">
    <source>
        <dbReference type="EMBL" id="MBU3812930.1"/>
    </source>
</evidence>